<dbReference type="InterPro" id="IPR057746">
    <property type="entry name" value="CpnT-like_N"/>
</dbReference>
<evidence type="ECO:0000313" key="5">
    <source>
        <dbReference type="Proteomes" id="UP001597168"/>
    </source>
</evidence>
<organism evidence="4 5">
    <name type="scientific">Saccharothrix hoggarensis</name>
    <dbReference type="NCBI Taxonomy" id="913853"/>
    <lineage>
        <taxon>Bacteria</taxon>
        <taxon>Bacillati</taxon>
        <taxon>Actinomycetota</taxon>
        <taxon>Actinomycetes</taxon>
        <taxon>Pseudonocardiales</taxon>
        <taxon>Pseudonocardiaceae</taxon>
        <taxon>Saccharothrix</taxon>
    </lineage>
</organism>
<keyword evidence="4" id="KW-0255">Endonuclease</keyword>
<gene>
    <name evidence="4" type="ORF">ACFQ3T_30985</name>
</gene>
<proteinExistence type="predicted"/>
<feature type="domain" description="Tox-REase-3" evidence="2">
    <location>
        <begin position="199"/>
        <end position="287"/>
    </location>
</feature>
<protein>
    <submittedName>
        <fullName evidence="4">Restriction endonuclease fold toxin</fullName>
    </submittedName>
</protein>
<keyword evidence="5" id="KW-1185">Reference proteome</keyword>
<dbReference type="EMBL" id="JBHTLK010000254">
    <property type="protein sequence ID" value="MFD1151580.1"/>
    <property type="molecule type" value="Genomic_DNA"/>
</dbReference>
<evidence type="ECO:0000313" key="4">
    <source>
        <dbReference type="EMBL" id="MFD1151580.1"/>
    </source>
</evidence>
<dbReference type="InterPro" id="IPR028905">
    <property type="entry name" value="Tox-REase-3_dom"/>
</dbReference>
<evidence type="ECO:0000259" key="3">
    <source>
        <dbReference type="Pfam" id="PF25547"/>
    </source>
</evidence>
<feature type="region of interest" description="Disordered" evidence="1">
    <location>
        <begin position="174"/>
        <end position="208"/>
    </location>
</feature>
<keyword evidence="4" id="KW-0540">Nuclease</keyword>
<dbReference type="RefSeq" id="WP_380728716.1">
    <property type="nucleotide sequence ID" value="NZ_JBHTLK010000254.1"/>
</dbReference>
<dbReference type="Proteomes" id="UP001597168">
    <property type="component" value="Unassembled WGS sequence"/>
</dbReference>
<evidence type="ECO:0000259" key="2">
    <source>
        <dbReference type="Pfam" id="PF15647"/>
    </source>
</evidence>
<sequence>MPIQPPDSPLWHAIRPHVEWPQADEEAMVRLGQTWKDAGAYDHRQHSGRVNQLKDAWRDDTGQDYHARAASLVVMTSEASAQMTRLGWLAAQYGDDVRYTKTEIAKVVNDTTEMYRAAFAQAEDPTKPQRIVAVLTGSINAFTDAMADRIAARGALGEDFPRPQFVPSELPPAPGAVEPLPGTGTQRNSDVNGGRGEVVKASAAPDPKADALAERIGGRSQVRFARDTPETEYDAVSDQYVAQAKPANLTYGSQFRNQAHITFEAAVSTGRTPYFQFDGPPKRGVLEALQRYARQYGVEPVIDLRPL</sequence>
<comment type="caution">
    <text evidence="4">The sequence shown here is derived from an EMBL/GenBank/DDBJ whole genome shotgun (WGS) entry which is preliminary data.</text>
</comment>
<feature type="domain" description="Outer membrane channel protein CpnT-like N-terminal" evidence="3">
    <location>
        <begin position="3"/>
        <end position="122"/>
    </location>
</feature>
<accession>A0ABW3R3R1</accession>
<name>A0ABW3R3R1_9PSEU</name>
<keyword evidence="4" id="KW-0378">Hydrolase</keyword>
<reference evidence="5" key="1">
    <citation type="journal article" date="2019" name="Int. J. Syst. Evol. Microbiol.">
        <title>The Global Catalogue of Microorganisms (GCM) 10K type strain sequencing project: providing services to taxonomists for standard genome sequencing and annotation.</title>
        <authorList>
            <consortium name="The Broad Institute Genomics Platform"/>
            <consortium name="The Broad Institute Genome Sequencing Center for Infectious Disease"/>
            <person name="Wu L."/>
            <person name="Ma J."/>
        </authorList>
    </citation>
    <scope>NUCLEOTIDE SEQUENCE [LARGE SCALE GENOMIC DNA]</scope>
    <source>
        <strain evidence="5">CCUG 60214</strain>
    </source>
</reference>
<dbReference type="Pfam" id="PF15647">
    <property type="entry name" value="Tox-REase-3"/>
    <property type="match status" value="1"/>
</dbReference>
<dbReference type="Pfam" id="PF25547">
    <property type="entry name" value="WXG100_2"/>
    <property type="match status" value="1"/>
</dbReference>
<dbReference type="GO" id="GO:0004519">
    <property type="term" value="F:endonuclease activity"/>
    <property type="evidence" value="ECO:0007669"/>
    <property type="project" value="UniProtKB-KW"/>
</dbReference>
<evidence type="ECO:0000256" key="1">
    <source>
        <dbReference type="SAM" id="MobiDB-lite"/>
    </source>
</evidence>